<dbReference type="FunFam" id="3.40.1210.10:FF:000001">
    <property type="entry name" value="5'/3'-nucleotidase SurE"/>
    <property type="match status" value="1"/>
</dbReference>
<dbReference type="GO" id="GO:0000166">
    <property type="term" value="F:nucleotide binding"/>
    <property type="evidence" value="ECO:0007669"/>
    <property type="project" value="UniProtKB-KW"/>
</dbReference>
<comment type="catalytic activity">
    <reaction evidence="1 9">
        <text>a ribonucleoside 5'-phosphate + H2O = a ribonucleoside + phosphate</text>
        <dbReference type="Rhea" id="RHEA:12484"/>
        <dbReference type="ChEBI" id="CHEBI:15377"/>
        <dbReference type="ChEBI" id="CHEBI:18254"/>
        <dbReference type="ChEBI" id="CHEBI:43474"/>
        <dbReference type="ChEBI" id="CHEBI:58043"/>
        <dbReference type="EC" id="3.1.3.5"/>
    </reaction>
</comment>
<evidence type="ECO:0000313" key="11">
    <source>
        <dbReference type="EMBL" id="KTD43269.1"/>
    </source>
</evidence>
<keyword evidence="8 9" id="KW-0378">Hydrolase</keyword>
<dbReference type="NCBIfam" id="NF001490">
    <property type="entry name" value="PRK00346.1-4"/>
    <property type="match status" value="1"/>
</dbReference>
<dbReference type="HAMAP" id="MF_00060">
    <property type="entry name" value="SurE"/>
    <property type="match status" value="1"/>
</dbReference>
<dbReference type="GO" id="GO:0046872">
    <property type="term" value="F:metal ion binding"/>
    <property type="evidence" value="ECO:0007669"/>
    <property type="project" value="UniProtKB-UniRule"/>
</dbReference>
<dbReference type="NCBIfam" id="TIGR00087">
    <property type="entry name" value="surE"/>
    <property type="match status" value="1"/>
</dbReference>
<evidence type="ECO:0000256" key="5">
    <source>
        <dbReference type="ARBA" id="ARBA00022490"/>
    </source>
</evidence>
<evidence type="ECO:0000259" key="10">
    <source>
        <dbReference type="Pfam" id="PF01975"/>
    </source>
</evidence>
<evidence type="ECO:0000256" key="3">
    <source>
        <dbReference type="ARBA" id="ARBA00004496"/>
    </source>
</evidence>
<comment type="function">
    <text evidence="9">Nucleotidase that shows phosphatase activity on nucleoside 5'-monophosphates.</text>
</comment>
<feature type="binding site" evidence="9">
    <location>
        <position position="40"/>
    </location>
    <ligand>
        <name>a divalent metal cation</name>
        <dbReference type="ChEBI" id="CHEBI:60240"/>
    </ligand>
</feature>
<reference evidence="12 14" key="2">
    <citation type="submission" date="2018-06" db="EMBL/GenBank/DDBJ databases">
        <authorList>
            <consortium name="Pathogen Informatics"/>
            <person name="Doyle S."/>
        </authorList>
    </citation>
    <scope>NUCLEOTIDE SEQUENCE [LARGE SCALE GENOMIC DNA]</scope>
    <source>
        <strain evidence="12 14">NCTC12376</strain>
    </source>
</reference>
<evidence type="ECO:0000313" key="12">
    <source>
        <dbReference type="EMBL" id="STY18148.1"/>
    </source>
</evidence>
<feature type="domain" description="Survival protein SurE-like phosphatase/nucleotidase" evidence="10">
    <location>
        <begin position="4"/>
        <end position="183"/>
    </location>
</feature>
<reference evidence="11 13" key="1">
    <citation type="submission" date="2015-11" db="EMBL/GenBank/DDBJ databases">
        <title>Genomic analysis of 38 Legionella species identifies large and diverse effector repertoires.</title>
        <authorList>
            <person name="Burstein D."/>
            <person name="Amaro F."/>
            <person name="Zusman T."/>
            <person name="Lifshitz Z."/>
            <person name="Cohen O."/>
            <person name="Gilbert J.A."/>
            <person name="Pupko T."/>
            <person name="Shuman H.A."/>
            <person name="Segal G."/>
        </authorList>
    </citation>
    <scope>NUCLEOTIDE SEQUENCE [LARGE SCALE GENOMIC DNA]</scope>
    <source>
        <strain evidence="11 13">ATCC 49507</strain>
    </source>
</reference>
<dbReference type="Proteomes" id="UP000254230">
    <property type="component" value="Unassembled WGS sequence"/>
</dbReference>
<evidence type="ECO:0000256" key="6">
    <source>
        <dbReference type="ARBA" id="ARBA00022723"/>
    </source>
</evidence>
<dbReference type="InterPro" id="IPR030048">
    <property type="entry name" value="SurE"/>
</dbReference>
<comment type="similarity">
    <text evidence="4 9">Belongs to the SurE nucleotidase family.</text>
</comment>
<dbReference type="EMBL" id="UGOW01000001">
    <property type="protein sequence ID" value="STY18148.1"/>
    <property type="molecule type" value="Genomic_DNA"/>
</dbReference>
<dbReference type="GO" id="GO:0004309">
    <property type="term" value="F:exopolyphosphatase activity"/>
    <property type="evidence" value="ECO:0007669"/>
    <property type="project" value="TreeGrafter"/>
</dbReference>
<feature type="binding site" evidence="9">
    <location>
        <position position="92"/>
    </location>
    <ligand>
        <name>a divalent metal cation</name>
        <dbReference type="ChEBI" id="CHEBI:60240"/>
    </ligand>
</feature>
<gene>
    <name evidence="9 12" type="primary">surE</name>
    <name evidence="11" type="ORF">Lqua_3170</name>
    <name evidence="12" type="ORF">NCTC12376_01964</name>
</gene>
<evidence type="ECO:0000256" key="7">
    <source>
        <dbReference type="ARBA" id="ARBA00022741"/>
    </source>
</evidence>
<dbReference type="InterPro" id="IPR002828">
    <property type="entry name" value="SurE-like_Pase/nucleotidase"/>
</dbReference>
<dbReference type="PANTHER" id="PTHR30457:SF12">
    <property type="entry name" value="5'_3'-NUCLEOTIDASE SURE"/>
    <property type="match status" value="1"/>
</dbReference>
<organism evidence="12 14">
    <name type="scientific">Legionella quateirensis</name>
    <dbReference type="NCBI Taxonomy" id="45072"/>
    <lineage>
        <taxon>Bacteria</taxon>
        <taxon>Pseudomonadati</taxon>
        <taxon>Pseudomonadota</taxon>
        <taxon>Gammaproteobacteria</taxon>
        <taxon>Legionellales</taxon>
        <taxon>Legionellaceae</taxon>
        <taxon>Legionella</taxon>
    </lineage>
</organism>
<comment type="subcellular location">
    <subcellularLocation>
        <location evidence="3 9">Cytoplasm</location>
    </subcellularLocation>
</comment>
<dbReference type="Pfam" id="PF01975">
    <property type="entry name" value="SurE"/>
    <property type="match status" value="1"/>
</dbReference>
<dbReference type="STRING" id="45072.Lqua_3170"/>
<keyword evidence="5 9" id="KW-0963">Cytoplasm</keyword>
<keyword evidence="13" id="KW-1185">Reference proteome</keyword>
<comment type="cofactor">
    <cofactor evidence="9">
        <name>a divalent metal cation</name>
        <dbReference type="ChEBI" id="CHEBI:60240"/>
    </cofactor>
    <text evidence="9">Binds 1 divalent metal cation per subunit.</text>
</comment>
<sequence length="253" mass="27083">MMRILVSNDDGVSATGIRVLATELARTAEVEVVAPDRNRSGASNSLTLRDPLRIKKLDNGYYSVEGTPTDCVHLALTGFLEPVVDIVVSGINEGANLGDDILYSGTVAAAMEGRYLGLPAIAISMVGDSNLHYQTAAVIARQLVMKLSINSLPSQTILNVNVPNLPLDQIKGLQVTRLGTRHGAEPIVKDYDPRGRPIFWVGPPGLEADAGPGTDFHAVNSGFVSITPLHLDMTNYKLFDQLSNLLSGMHLQA</sequence>
<dbReference type="GO" id="GO:0005737">
    <property type="term" value="C:cytoplasm"/>
    <property type="evidence" value="ECO:0007669"/>
    <property type="project" value="UniProtKB-SubCell"/>
</dbReference>
<dbReference type="GO" id="GO:0008254">
    <property type="term" value="F:3'-nucleotidase activity"/>
    <property type="evidence" value="ECO:0007669"/>
    <property type="project" value="TreeGrafter"/>
</dbReference>
<dbReference type="GO" id="GO:0008253">
    <property type="term" value="F:5'-nucleotidase activity"/>
    <property type="evidence" value="ECO:0007669"/>
    <property type="project" value="UniProtKB-UniRule"/>
</dbReference>
<evidence type="ECO:0000313" key="14">
    <source>
        <dbReference type="Proteomes" id="UP000254230"/>
    </source>
</evidence>
<dbReference type="SUPFAM" id="SSF64167">
    <property type="entry name" value="SurE-like"/>
    <property type="match status" value="1"/>
</dbReference>
<dbReference type="InterPro" id="IPR036523">
    <property type="entry name" value="SurE-like_sf"/>
</dbReference>
<dbReference type="PANTHER" id="PTHR30457">
    <property type="entry name" value="5'-NUCLEOTIDASE SURE"/>
    <property type="match status" value="1"/>
</dbReference>
<comment type="cofactor">
    <cofactor evidence="2">
        <name>Mg(2+)</name>
        <dbReference type="ChEBI" id="CHEBI:18420"/>
    </cofactor>
</comment>
<evidence type="ECO:0000313" key="13">
    <source>
        <dbReference type="Proteomes" id="UP000054639"/>
    </source>
</evidence>
<dbReference type="Gene3D" id="3.40.1210.10">
    <property type="entry name" value="Survival protein SurE-like phosphatase/nucleotidase"/>
    <property type="match status" value="1"/>
</dbReference>
<keyword evidence="7 9" id="KW-0547">Nucleotide-binding</keyword>
<evidence type="ECO:0000256" key="2">
    <source>
        <dbReference type="ARBA" id="ARBA00001946"/>
    </source>
</evidence>
<evidence type="ECO:0000256" key="8">
    <source>
        <dbReference type="ARBA" id="ARBA00022801"/>
    </source>
</evidence>
<accession>A0A378KXQ4</accession>
<name>A0A378KXQ4_9GAMM</name>
<feature type="binding site" evidence="9">
    <location>
        <position position="9"/>
    </location>
    <ligand>
        <name>a divalent metal cation</name>
        <dbReference type="ChEBI" id="CHEBI:60240"/>
    </ligand>
</feature>
<dbReference type="EMBL" id="LNYR01000048">
    <property type="protein sequence ID" value="KTD43269.1"/>
    <property type="molecule type" value="Genomic_DNA"/>
</dbReference>
<dbReference type="Proteomes" id="UP000054639">
    <property type="component" value="Unassembled WGS sequence"/>
</dbReference>
<evidence type="ECO:0000256" key="1">
    <source>
        <dbReference type="ARBA" id="ARBA00000815"/>
    </source>
</evidence>
<evidence type="ECO:0000256" key="4">
    <source>
        <dbReference type="ARBA" id="ARBA00011062"/>
    </source>
</evidence>
<dbReference type="EC" id="3.1.3.5" evidence="9"/>
<keyword evidence="6 9" id="KW-0479">Metal-binding</keyword>
<protein>
    <recommendedName>
        <fullName evidence="9">5'-nucleotidase SurE</fullName>
        <ecNumber evidence="9">3.1.3.5</ecNumber>
    </recommendedName>
    <alternativeName>
        <fullName evidence="9">Nucleoside 5'-monophosphate phosphohydrolase</fullName>
    </alternativeName>
</protein>
<dbReference type="AlphaFoldDB" id="A0A378KXQ4"/>
<proteinExistence type="inferred from homology"/>
<evidence type="ECO:0000256" key="9">
    <source>
        <dbReference type="HAMAP-Rule" id="MF_00060"/>
    </source>
</evidence>
<feature type="binding site" evidence="9">
    <location>
        <position position="10"/>
    </location>
    <ligand>
        <name>a divalent metal cation</name>
        <dbReference type="ChEBI" id="CHEBI:60240"/>
    </ligand>
</feature>
<dbReference type="NCBIfam" id="NF001489">
    <property type="entry name" value="PRK00346.1-3"/>
    <property type="match status" value="1"/>
</dbReference>